<keyword evidence="5" id="KW-0813">Transport</keyword>
<comment type="similarity">
    <text evidence="5">Belongs to the ABC-2 integral membrane protein family.</text>
</comment>
<dbReference type="PANTHER" id="PTHR43229">
    <property type="entry name" value="NODULATION PROTEIN J"/>
    <property type="match status" value="1"/>
</dbReference>
<protein>
    <recommendedName>
        <fullName evidence="5">Transport permease protein</fullName>
    </recommendedName>
</protein>
<evidence type="ECO:0000256" key="1">
    <source>
        <dbReference type="ARBA" id="ARBA00004141"/>
    </source>
</evidence>
<dbReference type="InterPro" id="IPR047817">
    <property type="entry name" value="ABC2_TM_bact-type"/>
</dbReference>
<dbReference type="EMBL" id="PFPA01000042">
    <property type="protein sequence ID" value="PIZ88130.1"/>
    <property type="molecule type" value="Genomic_DNA"/>
</dbReference>
<comment type="caution">
    <text evidence="7">The sequence shown here is derived from an EMBL/GenBank/DDBJ whole genome shotgun (WGS) entry which is preliminary data.</text>
</comment>
<name>A0A2M7UW05_9BACT</name>
<feature type="transmembrane region" description="Helical" evidence="5">
    <location>
        <begin position="96"/>
        <end position="116"/>
    </location>
</feature>
<proteinExistence type="inferred from homology"/>
<dbReference type="Pfam" id="PF01061">
    <property type="entry name" value="ABC2_membrane"/>
    <property type="match status" value="1"/>
</dbReference>
<keyword evidence="4 5" id="KW-0472">Membrane</keyword>
<dbReference type="Proteomes" id="UP000230081">
    <property type="component" value="Unassembled WGS sequence"/>
</dbReference>
<dbReference type="PROSITE" id="PS51012">
    <property type="entry name" value="ABC_TM2"/>
    <property type="match status" value="1"/>
</dbReference>
<dbReference type="PANTHER" id="PTHR43229:SF2">
    <property type="entry name" value="NODULATION PROTEIN J"/>
    <property type="match status" value="1"/>
</dbReference>
<evidence type="ECO:0000313" key="7">
    <source>
        <dbReference type="EMBL" id="PIZ88130.1"/>
    </source>
</evidence>
<keyword evidence="3 5" id="KW-1133">Transmembrane helix</keyword>
<evidence type="ECO:0000256" key="5">
    <source>
        <dbReference type="RuleBase" id="RU361157"/>
    </source>
</evidence>
<dbReference type="InterPro" id="IPR013525">
    <property type="entry name" value="ABC2_TM"/>
</dbReference>
<dbReference type="GO" id="GO:0005886">
    <property type="term" value="C:plasma membrane"/>
    <property type="evidence" value="ECO:0007669"/>
    <property type="project" value="UniProtKB-SubCell"/>
</dbReference>
<accession>A0A2M7UW05</accession>
<feature type="transmembrane region" description="Helical" evidence="5">
    <location>
        <begin position="122"/>
        <end position="144"/>
    </location>
</feature>
<feature type="transmembrane region" description="Helical" evidence="5">
    <location>
        <begin position="37"/>
        <end position="55"/>
    </location>
</feature>
<organism evidence="7 8">
    <name type="scientific">Candidatus Nealsonbacteria bacterium CG_4_10_14_0_2_um_filter_39_15</name>
    <dbReference type="NCBI Taxonomy" id="1974681"/>
    <lineage>
        <taxon>Bacteria</taxon>
        <taxon>Candidatus Nealsoniibacteriota</taxon>
    </lineage>
</organism>
<feature type="non-terminal residue" evidence="7">
    <location>
        <position position="1"/>
    </location>
</feature>
<evidence type="ECO:0000313" key="8">
    <source>
        <dbReference type="Proteomes" id="UP000230081"/>
    </source>
</evidence>
<comment type="subcellular location">
    <subcellularLocation>
        <location evidence="5">Cell membrane</location>
        <topology evidence="5">Multi-pass membrane protein</topology>
    </subcellularLocation>
    <subcellularLocation>
        <location evidence="1">Membrane</location>
        <topology evidence="1">Multi-pass membrane protein</topology>
    </subcellularLocation>
</comment>
<feature type="transmembrane region" description="Helical" evidence="5">
    <location>
        <begin position="212"/>
        <end position="234"/>
    </location>
</feature>
<keyword evidence="5" id="KW-1003">Cell membrane</keyword>
<dbReference type="AlphaFoldDB" id="A0A2M7UW05"/>
<dbReference type="InterPro" id="IPR051784">
    <property type="entry name" value="Nod_factor_ABC_transporter"/>
</dbReference>
<keyword evidence="2 5" id="KW-0812">Transmembrane</keyword>
<sequence>YLRHSLEDLIDTFFWPSIDVIIWGFITTYFIQLKGPVAGIVAFLLGGLILWNIVWRAQQDISMALLKNIWGKNIINLFSTPLTPWEFITATMILGFFKIILTISLVAAIAFVLYSFNLFSLGLYLLPFFVSLIAFAWAAGIFITGLIIRYGMRIQAFAWSLIILFHPISAVFYPVSVLPPFLQKIALLLPTAHIFEGMREVLGTGTLSSEHLIWAFALNVIYLIFSAWFFTFMFEKAREKGKIAKVEI</sequence>
<feature type="transmembrane region" description="Helical" evidence="5">
    <location>
        <begin position="156"/>
        <end position="175"/>
    </location>
</feature>
<evidence type="ECO:0000256" key="2">
    <source>
        <dbReference type="ARBA" id="ARBA00022692"/>
    </source>
</evidence>
<dbReference type="GO" id="GO:0140359">
    <property type="term" value="F:ABC-type transporter activity"/>
    <property type="evidence" value="ECO:0007669"/>
    <property type="project" value="InterPro"/>
</dbReference>
<reference evidence="8" key="1">
    <citation type="submission" date="2017-09" db="EMBL/GenBank/DDBJ databases">
        <title>Depth-based differentiation of microbial function through sediment-hosted aquifers and enrichment of novel symbionts in the deep terrestrial subsurface.</title>
        <authorList>
            <person name="Probst A.J."/>
            <person name="Ladd B."/>
            <person name="Jarett J.K."/>
            <person name="Geller-Mcgrath D.E."/>
            <person name="Sieber C.M.K."/>
            <person name="Emerson J.B."/>
            <person name="Anantharaman K."/>
            <person name="Thomas B.C."/>
            <person name="Malmstrom R."/>
            <person name="Stieglmeier M."/>
            <person name="Klingl A."/>
            <person name="Woyke T."/>
            <person name="Ryan C.M."/>
            <person name="Banfield J.F."/>
        </authorList>
    </citation>
    <scope>NUCLEOTIDE SEQUENCE [LARGE SCALE GENOMIC DNA]</scope>
</reference>
<feature type="transmembrane region" description="Helical" evidence="5">
    <location>
        <begin position="12"/>
        <end position="31"/>
    </location>
</feature>
<gene>
    <name evidence="7" type="ORF">COX91_01820</name>
</gene>
<feature type="domain" description="ABC transmembrane type-2" evidence="6">
    <location>
        <begin position="7"/>
        <end position="233"/>
    </location>
</feature>
<evidence type="ECO:0000256" key="3">
    <source>
        <dbReference type="ARBA" id="ARBA00022989"/>
    </source>
</evidence>
<evidence type="ECO:0000259" key="6">
    <source>
        <dbReference type="PROSITE" id="PS51012"/>
    </source>
</evidence>
<evidence type="ECO:0000256" key="4">
    <source>
        <dbReference type="ARBA" id="ARBA00023136"/>
    </source>
</evidence>